<dbReference type="PIRSF" id="PIRSF006060">
    <property type="entry name" value="AA_transporter"/>
    <property type="match status" value="1"/>
</dbReference>
<organism evidence="5 6">
    <name type="scientific">Pseudorhodoplanes sinuspersici</name>
    <dbReference type="NCBI Taxonomy" id="1235591"/>
    <lineage>
        <taxon>Bacteria</taxon>
        <taxon>Pseudomonadati</taxon>
        <taxon>Pseudomonadota</taxon>
        <taxon>Alphaproteobacteria</taxon>
        <taxon>Hyphomicrobiales</taxon>
        <taxon>Pseudorhodoplanes</taxon>
    </lineage>
</organism>
<evidence type="ECO:0000256" key="2">
    <source>
        <dbReference type="ARBA" id="ARBA00022692"/>
    </source>
</evidence>
<reference evidence="5 6" key="1">
    <citation type="submission" date="2017-05" db="EMBL/GenBank/DDBJ databases">
        <title>Full genome sequence of Pseudorhodoplanes sinuspersici.</title>
        <authorList>
            <person name="Dastgheib S.M.M."/>
            <person name="Shavandi M."/>
            <person name="Tirandaz H."/>
        </authorList>
    </citation>
    <scope>NUCLEOTIDE SEQUENCE [LARGE SCALE GENOMIC DNA]</scope>
    <source>
        <strain evidence="5 6">RIPI110</strain>
    </source>
</reference>
<dbReference type="PANTHER" id="PTHR47547">
    <property type="match status" value="1"/>
</dbReference>
<dbReference type="EMBL" id="CP021112">
    <property type="protein sequence ID" value="ARQ01099.1"/>
    <property type="molecule type" value="Genomic_DNA"/>
</dbReference>
<dbReference type="Gene3D" id="1.20.1740.10">
    <property type="entry name" value="Amino acid/polyamine transporter I"/>
    <property type="match status" value="1"/>
</dbReference>
<dbReference type="GO" id="GO:0016020">
    <property type="term" value="C:membrane"/>
    <property type="evidence" value="ECO:0007669"/>
    <property type="project" value="UniProtKB-SubCell"/>
</dbReference>
<sequence length="536" mass="57019">MRRDIGFIGLTFVAVSAMVGSGWLFAPLLASQAAGPAAIVAWAIGGFAILLLALTYAEISAMLPVTGGIARVPQFSHGNVVSTAMGWSAWIGYNATAPVEVEAMLRYLALHLPWLYEADNAGALTDKLSWAGTTTATGFLVLFTVINAIGVKFFTYVNSTITWVKIAIPLIVIFAFIVARFEPSNFVADGFSPFGLQGILAAVSSGGIIFSYIGFRHAVDMAGEVKRPGVIIPLALLSSIAICFVLYAGLQLAFVGALSPADLAGGWKQLASAGGFGPLEVIASAIGLIWLVSLLNVGAVLGPFGGGLVTTGSNARLTYALAENGFFPRLFATLSARGVPLRGLILNLVFSSLIFLLLPFEEIVKLNSSAIMLSFIAGPIGVVALRHLLPHRNRPLRLPAVEILAPVAFVIATLVLYWSGWDTLWRLGLYLLAGLVLFLIHMGRDGLANLDLVEAAWLPPYLIALGLVSAFGSFGGSGHIPFGWDMILLFGLSLATFQIAVRCRLPQERLNRYLSEERIFEKAESEPPSSASAILD</sequence>
<dbReference type="KEGG" id="psin:CAK95_19865"/>
<dbReference type="PANTHER" id="PTHR47547:SF1">
    <property type="entry name" value="ASPARTATE-PROTON SYMPORTER"/>
    <property type="match status" value="1"/>
</dbReference>
<accession>A0A1W6ZUJ1</accession>
<comment type="subcellular location">
    <subcellularLocation>
        <location evidence="1">Membrane</location>
        <topology evidence="1">Multi-pass membrane protein</topology>
    </subcellularLocation>
</comment>
<name>A0A1W6ZUJ1_9HYPH</name>
<dbReference type="Proteomes" id="UP000194137">
    <property type="component" value="Chromosome"/>
</dbReference>
<keyword evidence="4" id="KW-0472">Membrane</keyword>
<protein>
    <submittedName>
        <fullName evidence="5">Amino acid permease</fullName>
    </submittedName>
</protein>
<dbReference type="InterPro" id="IPR002293">
    <property type="entry name" value="AA/rel_permease1"/>
</dbReference>
<evidence type="ECO:0000256" key="4">
    <source>
        <dbReference type="ARBA" id="ARBA00023136"/>
    </source>
</evidence>
<evidence type="ECO:0000313" key="5">
    <source>
        <dbReference type="EMBL" id="ARQ01099.1"/>
    </source>
</evidence>
<evidence type="ECO:0000256" key="3">
    <source>
        <dbReference type="ARBA" id="ARBA00022989"/>
    </source>
</evidence>
<evidence type="ECO:0000313" key="6">
    <source>
        <dbReference type="Proteomes" id="UP000194137"/>
    </source>
</evidence>
<dbReference type="Pfam" id="PF13520">
    <property type="entry name" value="AA_permease_2"/>
    <property type="match status" value="1"/>
</dbReference>
<dbReference type="RefSeq" id="WP_086089493.1">
    <property type="nucleotide sequence ID" value="NZ_CP021112.1"/>
</dbReference>
<evidence type="ECO:0000256" key="1">
    <source>
        <dbReference type="ARBA" id="ARBA00004141"/>
    </source>
</evidence>
<dbReference type="AlphaFoldDB" id="A0A1W6ZUJ1"/>
<dbReference type="OrthoDB" id="9762947at2"/>
<keyword evidence="3" id="KW-1133">Transmembrane helix</keyword>
<proteinExistence type="predicted"/>
<gene>
    <name evidence="5" type="ORF">CAK95_19865</name>
</gene>
<dbReference type="STRING" id="1235591.CAK95_19865"/>
<keyword evidence="2" id="KW-0812">Transmembrane</keyword>
<dbReference type="GO" id="GO:0022857">
    <property type="term" value="F:transmembrane transporter activity"/>
    <property type="evidence" value="ECO:0007669"/>
    <property type="project" value="InterPro"/>
</dbReference>
<dbReference type="InterPro" id="IPR052962">
    <property type="entry name" value="AA_Transporter_AGT"/>
</dbReference>
<keyword evidence="6" id="KW-1185">Reference proteome</keyword>